<name>A0A173LYS0_9MICO</name>
<gene>
    <name evidence="9" type="ORF">AUMI_114650</name>
</gene>
<evidence type="ECO:0000256" key="1">
    <source>
        <dbReference type="ARBA" id="ARBA00004651"/>
    </source>
</evidence>
<dbReference type="GO" id="GO:0030001">
    <property type="term" value="P:metal ion transport"/>
    <property type="evidence" value="ECO:0007669"/>
    <property type="project" value="UniProtKB-ARBA"/>
</dbReference>
<accession>A0A173LYS0</accession>
<feature type="transmembrane region" description="Helical" evidence="8">
    <location>
        <begin position="153"/>
        <end position="173"/>
    </location>
</feature>
<dbReference type="GeneID" id="80452658"/>
<evidence type="ECO:0000256" key="4">
    <source>
        <dbReference type="ARBA" id="ARBA00022692"/>
    </source>
</evidence>
<feature type="transmembrane region" description="Helical" evidence="8">
    <location>
        <begin position="217"/>
        <end position="240"/>
    </location>
</feature>
<feature type="transmembrane region" description="Helical" evidence="8">
    <location>
        <begin position="252"/>
        <end position="275"/>
    </location>
</feature>
<feature type="transmembrane region" description="Helical" evidence="8">
    <location>
        <begin position="373"/>
        <end position="394"/>
    </location>
</feature>
<keyword evidence="4 8" id="KW-0812">Transmembrane</keyword>
<feature type="transmembrane region" description="Helical" evidence="8">
    <location>
        <begin position="432"/>
        <end position="455"/>
    </location>
</feature>
<dbReference type="KEGG" id="amin:AUMI_114650"/>
<dbReference type="Proteomes" id="UP000243847">
    <property type="component" value="Chromosome sequence1"/>
</dbReference>
<sequence>MASSQQLSLPARIREGLEAFASRSPSRFAILIFASLIMVFTILLAQPFASATGKPTSFADAFFNAMSTICVAGLSTVDMATYWSPLGNAIIFTGTQVGALGVLTLASILGTIISGRLGLRARLMAASDTNPMRIHSGPVAEGQAIRLGEVGGLLATVAFSLIIIETTIALLMLPSVLSAGYSLGESVWYSFYYSAMAFTNTGFTPNVGGLVPFAHDYWFLTLIMVGVFLGSVGFPVIYALSRNLKHPRRWSLHVKLTLTTWAILWFGGIVGYLILEPGNSQVFMGMGPGELTYQAAFLSTMSRSGGFNLVDISQLDSSTLLFTDMLMFIGGGSASTAGGIKVTTFAVLILAAIAEARGRSSIEAFKRRIPGDVLRLAVSVGLWGATTVAIGTLIISELTDAPLEYVLFDVISAFATVGMSTGVTAELSDPALYVLALVMFMGRVGTVTMAAALAATQVGQFFTRPEERPIVG</sequence>
<dbReference type="PANTHER" id="PTHR32024">
    <property type="entry name" value="TRK SYSTEM POTASSIUM UPTAKE PROTEIN TRKG-RELATED"/>
    <property type="match status" value="1"/>
</dbReference>
<dbReference type="PANTHER" id="PTHR32024:SF1">
    <property type="entry name" value="KTR SYSTEM POTASSIUM UPTAKE PROTEIN B"/>
    <property type="match status" value="1"/>
</dbReference>
<feature type="transmembrane region" description="Helical" evidence="8">
    <location>
        <begin position="325"/>
        <end position="353"/>
    </location>
</feature>
<evidence type="ECO:0000313" key="9">
    <source>
        <dbReference type="EMBL" id="BAV00008.1"/>
    </source>
</evidence>
<protein>
    <submittedName>
        <fullName evidence="9">Potassium uptake protein</fullName>
    </submittedName>
</protein>
<dbReference type="RefSeq" id="WP_231951744.1">
    <property type="nucleotide sequence ID" value="NZ_AP017457.1"/>
</dbReference>
<evidence type="ECO:0000256" key="6">
    <source>
        <dbReference type="ARBA" id="ARBA00023065"/>
    </source>
</evidence>
<feature type="transmembrane region" description="Helical" evidence="8">
    <location>
        <begin position="89"/>
        <end position="113"/>
    </location>
</feature>
<keyword evidence="3" id="KW-1003">Cell membrane</keyword>
<evidence type="ECO:0000256" key="3">
    <source>
        <dbReference type="ARBA" id="ARBA00022475"/>
    </source>
</evidence>
<dbReference type="InterPro" id="IPR003445">
    <property type="entry name" value="Cat_transpt"/>
</dbReference>
<proteinExistence type="predicted"/>
<dbReference type="AlphaFoldDB" id="A0A173LYS0"/>
<keyword evidence="6" id="KW-0406">Ion transport</keyword>
<keyword evidence="5 8" id="KW-1133">Transmembrane helix</keyword>
<dbReference type="Pfam" id="PF02386">
    <property type="entry name" value="TrkH"/>
    <property type="match status" value="1"/>
</dbReference>
<organism evidence="9 10">
    <name type="scientific">Aurantimicrobium minutum</name>
    <dbReference type="NCBI Taxonomy" id="708131"/>
    <lineage>
        <taxon>Bacteria</taxon>
        <taxon>Bacillati</taxon>
        <taxon>Actinomycetota</taxon>
        <taxon>Actinomycetes</taxon>
        <taxon>Micrococcales</taxon>
        <taxon>Microbacteriaceae</taxon>
        <taxon>Aurantimicrobium</taxon>
    </lineage>
</organism>
<evidence type="ECO:0000256" key="5">
    <source>
        <dbReference type="ARBA" id="ARBA00022989"/>
    </source>
</evidence>
<keyword evidence="2" id="KW-0813">Transport</keyword>
<dbReference type="EMBL" id="AP017457">
    <property type="protein sequence ID" value="BAV00008.1"/>
    <property type="molecule type" value="Genomic_DNA"/>
</dbReference>
<comment type="subcellular location">
    <subcellularLocation>
        <location evidence="1">Cell membrane</location>
        <topology evidence="1">Multi-pass membrane protein</topology>
    </subcellularLocation>
</comment>
<feature type="transmembrane region" description="Helical" evidence="8">
    <location>
        <begin position="61"/>
        <end position="83"/>
    </location>
</feature>
<keyword evidence="7 8" id="KW-0472">Membrane</keyword>
<dbReference type="GO" id="GO:0005886">
    <property type="term" value="C:plasma membrane"/>
    <property type="evidence" value="ECO:0007669"/>
    <property type="project" value="UniProtKB-SubCell"/>
</dbReference>
<evidence type="ECO:0000256" key="7">
    <source>
        <dbReference type="ARBA" id="ARBA00023136"/>
    </source>
</evidence>
<dbReference type="GO" id="GO:0008324">
    <property type="term" value="F:monoatomic cation transmembrane transporter activity"/>
    <property type="evidence" value="ECO:0007669"/>
    <property type="project" value="InterPro"/>
</dbReference>
<feature type="transmembrane region" description="Helical" evidence="8">
    <location>
        <begin position="406"/>
        <end position="425"/>
    </location>
</feature>
<evidence type="ECO:0000256" key="8">
    <source>
        <dbReference type="SAM" id="Phobius"/>
    </source>
</evidence>
<feature type="transmembrane region" description="Helical" evidence="8">
    <location>
        <begin position="28"/>
        <end position="49"/>
    </location>
</feature>
<evidence type="ECO:0000313" key="10">
    <source>
        <dbReference type="Proteomes" id="UP000243847"/>
    </source>
</evidence>
<evidence type="ECO:0000256" key="2">
    <source>
        <dbReference type="ARBA" id="ARBA00022448"/>
    </source>
</evidence>
<reference evidence="9 10" key="1">
    <citation type="journal article" date="2016" name="Genome Announc.">
        <title>Complete Genome Sequence of Aurantimicrobium minutum Type Strain KNCT, a Planktonic Ultramicrobacterium Isolated from River Water.</title>
        <authorList>
            <person name="Nakai R."/>
            <person name="Fujisawa T."/>
            <person name="Nakamura Y."/>
            <person name="Nishide H."/>
            <person name="Uchiyama I."/>
            <person name="Baba T."/>
            <person name="Toyoda A."/>
            <person name="Fujiyama A."/>
            <person name="Naganuma T."/>
            <person name="Niki H."/>
        </authorList>
    </citation>
    <scope>NUCLEOTIDE SEQUENCE [LARGE SCALE GENOMIC DNA]</scope>
    <source>
        <strain evidence="9 10">KNC</strain>
    </source>
</reference>